<feature type="compositionally biased region" description="Basic and acidic residues" evidence="1">
    <location>
        <begin position="252"/>
        <end position="273"/>
    </location>
</feature>
<feature type="compositionally biased region" description="Polar residues" evidence="1">
    <location>
        <begin position="237"/>
        <end position="251"/>
    </location>
</feature>
<dbReference type="AlphaFoldDB" id="A0A0J9T1X4"/>
<evidence type="ECO:0000313" key="3">
    <source>
        <dbReference type="Proteomes" id="UP000053327"/>
    </source>
</evidence>
<accession>A0A0J9T1X4</accession>
<evidence type="ECO:0000256" key="1">
    <source>
        <dbReference type="SAM" id="MobiDB-lite"/>
    </source>
</evidence>
<dbReference type="EMBL" id="KQ234714">
    <property type="protein sequence ID" value="KMZ89370.1"/>
    <property type="molecule type" value="Genomic_DNA"/>
</dbReference>
<proteinExistence type="predicted"/>
<sequence>MPVCKGDFNEYLDYDCYDKLKKQFLERKDVNTYESILTFYDTYKFPDSANKNTLSKIFPKLLKYLSNTHVFFDPDKGQSCNYISYLLYDDIKKEEFGECESSTFEIFKTFVQELSSKGINYACVNKLKHLESDKFEKMLNLYNLYDLFRSVKITENWTYRVNLCSDLRALSYYYNNFDKNYYKNDLKLRELLEKLRNTIQENTWLNRVNCQVNLSYFQPLKTFPTEKVQQAEIQENASHLTHSQQVSTSTKSESEDGETRNAIDSELSGREEKLTQEVEALAKPEGELKEEDRGKHLGKISQQFHNSLHSFHPRPTYEEDASSLRSGYGTDTMHPLSEPNNSRGIVDKIQYALSDTFQNIEPAPILGVSGGMGALFLLFKVFKIL</sequence>
<name>A0A0J9T1X4_PLAV1</name>
<dbReference type="Proteomes" id="UP000053327">
    <property type="component" value="Unassembled WGS sequence"/>
</dbReference>
<gene>
    <name evidence="2" type="ORF">PVBG_06175</name>
</gene>
<organism evidence="2 3">
    <name type="scientific">Plasmodium vivax (strain Brazil I)</name>
    <dbReference type="NCBI Taxonomy" id="1033975"/>
    <lineage>
        <taxon>Eukaryota</taxon>
        <taxon>Sar</taxon>
        <taxon>Alveolata</taxon>
        <taxon>Apicomplexa</taxon>
        <taxon>Aconoidasida</taxon>
        <taxon>Haemosporida</taxon>
        <taxon>Plasmodiidae</taxon>
        <taxon>Plasmodium</taxon>
        <taxon>Plasmodium (Plasmodium)</taxon>
    </lineage>
</organism>
<protein>
    <recommendedName>
        <fullName evidence="4">VIR protein</fullName>
    </recommendedName>
</protein>
<evidence type="ECO:0000313" key="2">
    <source>
        <dbReference type="EMBL" id="KMZ89370.1"/>
    </source>
</evidence>
<evidence type="ECO:0008006" key="4">
    <source>
        <dbReference type="Google" id="ProtNLM"/>
    </source>
</evidence>
<reference evidence="2 3" key="1">
    <citation type="submission" date="2011-08" db="EMBL/GenBank/DDBJ databases">
        <title>The Genome Sequence of Plasmodium vivax Brazil I.</title>
        <authorList>
            <consortium name="The Broad Institute Genome Sequencing Platform"/>
            <consortium name="The Broad Institute Genome Sequencing Center for Infectious Disease"/>
            <person name="Neafsey D."/>
            <person name="Carlton J."/>
            <person name="Barnwell J."/>
            <person name="Collins W."/>
            <person name="Escalante A."/>
            <person name="Mullikin J."/>
            <person name="Saul A."/>
            <person name="Guigo R."/>
            <person name="Camara F."/>
            <person name="Young S.K."/>
            <person name="Zeng Q."/>
            <person name="Gargeya S."/>
            <person name="Fitzgerald M."/>
            <person name="Haas B."/>
            <person name="Abouelleil A."/>
            <person name="Alvarado L."/>
            <person name="Arachchi H.M."/>
            <person name="Berlin A."/>
            <person name="Brown A."/>
            <person name="Chapman S.B."/>
            <person name="Chen Z."/>
            <person name="Dunbar C."/>
            <person name="Freedman E."/>
            <person name="Gearin G."/>
            <person name="Gellesch M."/>
            <person name="Goldberg J."/>
            <person name="Griggs A."/>
            <person name="Gujja S."/>
            <person name="Heiman D."/>
            <person name="Howarth C."/>
            <person name="Larson L."/>
            <person name="Lui A."/>
            <person name="MacDonald P.J.P."/>
            <person name="Montmayeur A."/>
            <person name="Murphy C."/>
            <person name="Neiman D."/>
            <person name="Pearson M."/>
            <person name="Priest M."/>
            <person name="Roberts A."/>
            <person name="Saif S."/>
            <person name="Shea T."/>
            <person name="Shenoy N."/>
            <person name="Sisk P."/>
            <person name="Stolte C."/>
            <person name="Sykes S."/>
            <person name="Wortman J."/>
            <person name="Nusbaum C."/>
            <person name="Birren B."/>
        </authorList>
    </citation>
    <scope>NUCLEOTIDE SEQUENCE [LARGE SCALE GENOMIC DNA]</scope>
    <source>
        <strain evidence="2 3">Brazil I</strain>
    </source>
</reference>
<feature type="region of interest" description="Disordered" evidence="1">
    <location>
        <begin position="237"/>
        <end position="273"/>
    </location>
</feature>